<gene>
    <name evidence="4" type="ORF">Dace_3107</name>
</gene>
<evidence type="ECO:0000313" key="5">
    <source>
        <dbReference type="Proteomes" id="UP000005695"/>
    </source>
</evidence>
<keyword evidence="5" id="KW-1185">Reference proteome</keyword>
<comment type="caution">
    <text evidence="4">The sequence shown here is derived from an EMBL/GenBank/DDBJ whole genome shotgun (WGS) entry which is preliminary data.</text>
</comment>
<feature type="transmembrane region" description="Helical" evidence="1">
    <location>
        <begin position="307"/>
        <end position="330"/>
    </location>
</feature>
<evidence type="ECO:0008006" key="6">
    <source>
        <dbReference type="Google" id="ProtNLM"/>
    </source>
</evidence>
<dbReference type="OrthoDB" id="253840at2"/>
<accession>Q1K462</accession>
<keyword evidence="1" id="KW-0472">Membrane</keyword>
<evidence type="ECO:0000259" key="2">
    <source>
        <dbReference type="Pfam" id="PF14400"/>
    </source>
</evidence>
<evidence type="ECO:0000313" key="4">
    <source>
        <dbReference type="EMBL" id="EAT17241.1"/>
    </source>
</evidence>
<sequence length="505" mass="55983">MPRVLFYSVIVALFVLGLGLMWVRHAQTNAPLLPGEQAEVWLVEAKINFAAKGGPVRVSLDIPDHLPRFKIVNEQAASPGYGFSIIDAGGGNRRAVWTVRNSTGPQTLYYKVQVTAEPLSETRWAAAPPAPMDIFWEESQLGAARHVLELAHARSDSVLTMCSELIKLVNAGDKDQNVSLLLSSMPVEILLERLLNDAGIPTRIIKGLHLEENRHNLLLAPVLNVYDGEGWVMFDPTSGKQGPPENFMLWNLDDFSLLDVSGGRSSKVSFAVTRQSISAKQLALDGPEQTRFSLFDMQRLPVEEQNMLKVMLLIPLGALVVVFMNVLVGLRTSGTFMPILIALSFLQTALLPGLVSFVAIVSFGLLLRSYLSHFNLLLVARISTIVILVLMIIVFSSLFGYQIGLNSGMTVTFFPVIIIAWTIERMSILWEDQGPREVVLQGGGSLLVAVCAYLLMSWPTAAYLSFNFPEINLIVLALIMTMGNYTGYKWTELRRFRALRLKLRL</sequence>
<dbReference type="InterPro" id="IPR025838">
    <property type="entry name" value="Transglut_i_TM"/>
</dbReference>
<reference evidence="4" key="2">
    <citation type="submission" date="2006-05" db="EMBL/GenBank/DDBJ databases">
        <title>Sequencing of the draft genome and assembly of Desulfuromonas acetoxidans DSM 684.</title>
        <authorList>
            <consortium name="US DOE Joint Genome Institute (JGI-PGF)"/>
            <person name="Copeland A."/>
            <person name="Lucas S."/>
            <person name="Lapidus A."/>
            <person name="Barry K."/>
            <person name="Detter J.C."/>
            <person name="Glavina del Rio T."/>
            <person name="Hammon N."/>
            <person name="Israni S."/>
            <person name="Dalin E."/>
            <person name="Tice H."/>
            <person name="Bruce D."/>
            <person name="Pitluck S."/>
            <person name="Richardson P."/>
        </authorList>
    </citation>
    <scope>NUCLEOTIDE SEQUENCE [LARGE SCALE GENOMIC DNA]</scope>
    <source>
        <strain evidence="4">DSM 684</strain>
    </source>
</reference>
<feature type="domain" description="7 transmembrane helices usually fused to an inactive transglutaminase" evidence="3">
    <location>
        <begin position="256"/>
        <end position="499"/>
    </location>
</feature>
<dbReference type="InterPro" id="IPR025840">
    <property type="entry name" value="7TM_transglut"/>
</dbReference>
<feature type="transmembrane region" description="Helical" evidence="1">
    <location>
        <begin position="336"/>
        <end position="366"/>
    </location>
</feature>
<feature type="domain" description="Inactive transglutaminase fused to 7 transmembrane helices" evidence="2">
    <location>
        <begin position="24"/>
        <end position="184"/>
    </location>
</feature>
<proteinExistence type="predicted"/>
<dbReference type="Pfam" id="PF14400">
    <property type="entry name" value="Transglut_i_TM"/>
    <property type="match status" value="1"/>
</dbReference>
<evidence type="ECO:0000256" key="1">
    <source>
        <dbReference type="SAM" id="Phobius"/>
    </source>
</evidence>
<reference evidence="4" key="1">
    <citation type="submission" date="2006-05" db="EMBL/GenBank/DDBJ databases">
        <title>Annotation of the draft genome assembly of Desulfuromonas acetoxidans DSM 684.</title>
        <authorList>
            <consortium name="US DOE Joint Genome Institute (JGI-ORNL)"/>
            <person name="Larimer F."/>
            <person name="Land M."/>
            <person name="Hauser L."/>
        </authorList>
    </citation>
    <scope>NUCLEOTIDE SEQUENCE [LARGE SCALE GENOMIC DNA]</scope>
    <source>
        <strain evidence="4">DSM 684</strain>
    </source>
</reference>
<feature type="transmembrane region" description="Helical" evidence="1">
    <location>
        <begin position="444"/>
        <end position="465"/>
    </location>
</feature>
<evidence type="ECO:0000259" key="3">
    <source>
        <dbReference type="Pfam" id="PF14402"/>
    </source>
</evidence>
<feature type="transmembrane region" description="Helical" evidence="1">
    <location>
        <begin position="405"/>
        <end position="423"/>
    </location>
</feature>
<dbReference type="InterPro" id="IPR038765">
    <property type="entry name" value="Papain-like_cys_pep_sf"/>
</dbReference>
<dbReference type="RefSeq" id="WP_005997481.1">
    <property type="nucleotide sequence ID" value="NZ_AAEW02000001.1"/>
</dbReference>
<feature type="transmembrane region" description="Helical" evidence="1">
    <location>
        <begin position="378"/>
        <end position="399"/>
    </location>
</feature>
<protein>
    <recommendedName>
        <fullName evidence="6">Gonadoliberin III-related protein</fullName>
    </recommendedName>
</protein>
<feature type="transmembrane region" description="Helical" evidence="1">
    <location>
        <begin position="6"/>
        <end position="23"/>
    </location>
</feature>
<keyword evidence="1" id="KW-1133">Transmembrane helix</keyword>
<feature type="transmembrane region" description="Helical" evidence="1">
    <location>
        <begin position="471"/>
        <end position="488"/>
    </location>
</feature>
<dbReference type="Proteomes" id="UP000005695">
    <property type="component" value="Unassembled WGS sequence"/>
</dbReference>
<organism evidence="4 5">
    <name type="scientific">Desulfuromonas acetoxidans (strain DSM 684 / 11070)</name>
    <dbReference type="NCBI Taxonomy" id="281689"/>
    <lineage>
        <taxon>Bacteria</taxon>
        <taxon>Pseudomonadati</taxon>
        <taxon>Thermodesulfobacteriota</taxon>
        <taxon>Desulfuromonadia</taxon>
        <taxon>Desulfuromonadales</taxon>
        <taxon>Desulfuromonadaceae</taxon>
        <taxon>Desulfuromonas</taxon>
    </lineage>
</organism>
<name>Q1K462_DESA6</name>
<dbReference type="AlphaFoldDB" id="Q1K462"/>
<dbReference type="SUPFAM" id="SSF54001">
    <property type="entry name" value="Cysteine proteinases"/>
    <property type="match status" value="1"/>
</dbReference>
<dbReference type="Pfam" id="PF14402">
    <property type="entry name" value="7TM_transglut"/>
    <property type="match status" value="1"/>
</dbReference>
<keyword evidence="1" id="KW-0812">Transmembrane</keyword>
<dbReference type="EMBL" id="AAEW02000001">
    <property type="protein sequence ID" value="EAT17241.1"/>
    <property type="molecule type" value="Genomic_DNA"/>
</dbReference>